<organism evidence="1 2">
    <name type="scientific">Pyropia yezoensis</name>
    <name type="common">Susabi-nori</name>
    <name type="synonym">Porphyra yezoensis</name>
    <dbReference type="NCBI Taxonomy" id="2788"/>
    <lineage>
        <taxon>Eukaryota</taxon>
        <taxon>Rhodophyta</taxon>
        <taxon>Bangiophyceae</taxon>
        <taxon>Bangiales</taxon>
        <taxon>Bangiaceae</taxon>
        <taxon>Pyropia</taxon>
    </lineage>
</organism>
<name>A0ACC3C8L0_PYRYE</name>
<comment type="caution">
    <text evidence="1">The sequence shown here is derived from an EMBL/GenBank/DDBJ whole genome shotgun (WGS) entry which is preliminary data.</text>
</comment>
<gene>
    <name evidence="1" type="ORF">I4F81_008835</name>
</gene>
<evidence type="ECO:0000313" key="2">
    <source>
        <dbReference type="Proteomes" id="UP000798662"/>
    </source>
</evidence>
<proteinExistence type="predicted"/>
<dbReference type="EMBL" id="CM020619">
    <property type="protein sequence ID" value="KAK1866315.1"/>
    <property type="molecule type" value="Genomic_DNA"/>
</dbReference>
<reference evidence="1" key="1">
    <citation type="submission" date="2019-11" db="EMBL/GenBank/DDBJ databases">
        <title>Nori genome reveals adaptations in red seaweeds to the harsh intertidal environment.</title>
        <authorList>
            <person name="Wang D."/>
            <person name="Mao Y."/>
        </authorList>
    </citation>
    <scope>NUCLEOTIDE SEQUENCE</scope>
    <source>
        <tissue evidence="1">Gametophyte</tissue>
    </source>
</reference>
<protein>
    <submittedName>
        <fullName evidence="1">Uncharacterized protein</fullName>
    </submittedName>
</protein>
<evidence type="ECO:0000313" key="1">
    <source>
        <dbReference type="EMBL" id="KAK1866315.1"/>
    </source>
</evidence>
<sequence>MGSGGLTVSVVNGGGAGGGGGGGGGMADAGLPLVATPGGGGGAAADGSRRRSRSLLAGWSDQVRGTVGRSVGGGGGDGGGGGGGGGGGVAGGGITWSSSGGGKRGSVDAGWRRPSPRGGVWALTFGLALAVTLLLFGRRSGGGGGGGGGGDPLAALSPAQRAAAVAAAARALASTAAAAGVGIAGGGRGGVGMAAADAAALGAVDDAAGAAVGVDPVAALERWTDDAYARSRLRVYVYDLPGSYNAALVRESHERPPPIRDPLCDASFYSAEVSLHRFLLSSAVRTRDPEEADFFYVPIYTTCFLMTHQPNNLETTGRHFATGMHHVINELPYYNRSGGRDHVYTFTQGFGARHSGNWRRFRNGLFLVHNGEWTADEFTPHKDVVIPPDLTHYLLPRYMEPARGGGLGEEEADAAFDDAESDASAGGGAAAVATSSRRGVVAGGSGDEPPVVAAAAAAVTRARRQLARRRAPKKWLLQFGGQVVSANVSDSRGSNYSGGVRQYVQEHLVDKPGYRITGTRSGTYLADLASSTFCLCPEGWHPWSPRPVYAVLTGCIPVVVSDRQQLPLDNLVDWDAFTVWIRPADIAGIDAVLRGFSDDEVADRQAAMRRVWRALWYGPEGLAPQGVLAELAARKSRVKYRRVYSTPAVRGGGGQADSERH</sequence>
<dbReference type="Proteomes" id="UP000798662">
    <property type="component" value="Chromosome 2"/>
</dbReference>
<accession>A0ACC3C8L0</accession>
<keyword evidence="2" id="KW-1185">Reference proteome</keyword>